<evidence type="ECO:0000256" key="1">
    <source>
        <dbReference type="SAM" id="MobiDB-lite"/>
    </source>
</evidence>
<sequence>MDHVDIAPVAGEAQSGRDRPRCAAVSSGQGQQGQPGKYRYMYGCYRPVQVPVVGGYLAFASDHRIADDVMCTATCGRDRRHVTGQVSCVKCQLGGRSQNAQKLMQGHPPRLRLVLLDLTASPAVPPTTRTLTYEPYTRHFGSTQYHLQSSHGAVEAYLMADG</sequence>
<dbReference type="AlphaFoldDB" id="M3CP80"/>
<feature type="region of interest" description="Disordered" evidence="1">
    <location>
        <begin position="1"/>
        <end position="34"/>
    </location>
</feature>
<organism evidence="2 3">
    <name type="scientific">Sphaerulina musiva (strain SO2202)</name>
    <name type="common">Poplar stem canker fungus</name>
    <name type="synonym">Septoria musiva</name>
    <dbReference type="NCBI Taxonomy" id="692275"/>
    <lineage>
        <taxon>Eukaryota</taxon>
        <taxon>Fungi</taxon>
        <taxon>Dikarya</taxon>
        <taxon>Ascomycota</taxon>
        <taxon>Pezizomycotina</taxon>
        <taxon>Dothideomycetes</taxon>
        <taxon>Dothideomycetidae</taxon>
        <taxon>Mycosphaerellales</taxon>
        <taxon>Mycosphaerellaceae</taxon>
        <taxon>Sphaerulina</taxon>
    </lineage>
</organism>
<name>M3CP80_SPHMS</name>
<dbReference type="GeneID" id="27904695"/>
<dbReference type="Proteomes" id="UP000016931">
    <property type="component" value="Unassembled WGS sequence"/>
</dbReference>
<dbReference type="EMBL" id="KB456261">
    <property type="protein sequence ID" value="EMF15583.1"/>
    <property type="molecule type" value="Genomic_DNA"/>
</dbReference>
<gene>
    <name evidence="2" type="ORF">SEPMUDRAFT_154369</name>
</gene>
<protein>
    <submittedName>
        <fullName evidence="2">Uncharacterized protein</fullName>
    </submittedName>
</protein>
<accession>M3CP80</accession>
<dbReference type="RefSeq" id="XP_016763704.1">
    <property type="nucleotide sequence ID" value="XM_016907558.1"/>
</dbReference>
<evidence type="ECO:0000313" key="2">
    <source>
        <dbReference type="EMBL" id="EMF15583.1"/>
    </source>
</evidence>
<reference evidence="2 3" key="1">
    <citation type="journal article" date="2012" name="PLoS Pathog.">
        <title>Diverse lifestyles and strategies of plant pathogenesis encoded in the genomes of eighteen Dothideomycetes fungi.</title>
        <authorList>
            <person name="Ohm R.A."/>
            <person name="Feau N."/>
            <person name="Henrissat B."/>
            <person name="Schoch C.L."/>
            <person name="Horwitz B.A."/>
            <person name="Barry K.W."/>
            <person name="Condon B.J."/>
            <person name="Copeland A.C."/>
            <person name="Dhillon B."/>
            <person name="Glaser F."/>
            <person name="Hesse C.N."/>
            <person name="Kosti I."/>
            <person name="LaButti K."/>
            <person name="Lindquist E.A."/>
            <person name="Lucas S."/>
            <person name="Salamov A.A."/>
            <person name="Bradshaw R.E."/>
            <person name="Ciuffetti L."/>
            <person name="Hamelin R.C."/>
            <person name="Kema G.H.J."/>
            <person name="Lawrence C."/>
            <person name="Scott J.A."/>
            <person name="Spatafora J.W."/>
            <person name="Turgeon B.G."/>
            <person name="de Wit P.J.G.M."/>
            <person name="Zhong S."/>
            <person name="Goodwin S.B."/>
            <person name="Grigoriev I.V."/>
        </authorList>
    </citation>
    <scope>NUCLEOTIDE SEQUENCE [LARGE SCALE GENOMIC DNA]</scope>
    <source>
        <strain evidence="2 3">SO2202</strain>
    </source>
</reference>
<evidence type="ECO:0000313" key="3">
    <source>
        <dbReference type="Proteomes" id="UP000016931"/>
    </source>
</evidence>
<dbReference type="HOGENOM" id="CLU_1636462_0_0_1"/>
<proteinExistence type="predicted"/>
<keyword evidence="3" id="KW-1185">Reference proteome</keyword>